<name>A0A2P8HG60_9BACI</name>
<reference evidence="2 3" key="1">
    <citation type="submission" date="2018-03" db="EMBL/GenBank/DDBJ databases">
        <title>Genomic Encyclopedia of Type Strains, Phase III (KMG-III): the genomes of soil and plant-associated and newly described type strains.</title>
        <authorList>
            <person name="Whitman W."/>
        </authorList>
    </citation>
    <scope>NUCLEOTIDE SEQUENCE [LARGE SCALE GENOMIC DNA]</scope>
    <source>
        <strain evidence="2 3">CGMCC 1.07653</strain>
    </source>
</reference>
<dbReference type="Pfam" id="PF17328">
    <property type="entry name" value="DUF5366"/>
    <property type="match status" value="1"/>
</dbReference>
<dbReference type="Proteomes" id="UP000242310">
    <property type="component" value="Unassembled WGS sequence"/>
</dbReference>
<feature type="transmembrane region" description="Helical" evidence="1">
    <location>
        <begin position="104"/>
        <end position="137"/>
    </location>
</feature>
<dbReference type="RefSeq" id="WP_245893938.1">
    <property type="nucleotide sequence ID" value="NZ_PYAV01000007.1"/>
</dbReference>
<dbReference type="AlphaFoldDB" id="A0A2P8HG60"/>
<keyword evidence="1" id="KW-1133">Transmembrane helix</keyword>
<feature type="transmembrane region" description="Helical" evidence="1">
    <location>
        <begin position="47"/>
        <end position="75"/>
    </location>
</feature>
<sequence length="186" mass="20836">MLRNTYVTSYVPLFSIILFSVALAIYAESLITEWLVDIGLYRGMMEFFSEAGITLTLLFLLFLLFFMVFSALKLIADTVLELSMLFFSKDEQGISLTKIRGGTWFYLAAGVISLLMISFPLGILFSFLGASCIYFIYTAYKVSDMLSGPGLVGFIFFHLLFWAAFILTVSYAALLLYNSVIASLPL</sequence>
<feature type="transmembrane region" description="Helical" evidence="1">
    <location>
        <begin position="7"/>
        <end position="27"/>
    </location>
</feature>
<keyword evidence="1" id="KW-0812">Transmembrane</keyword>
<feature type="transmembrane region" description="Helical" evidence="1">
    <location>
        <begin position="149"/>
        <end position="177"/>
    </location>
</feature>
<proteinExistence type="predicted"/>
<evidence type="ECO:0000256" key="1">
    <source>
        <dbReference type="SAM" id="Phobius"/>
    </source>
</evidence>
<gene>
    <name evidence="2" type="ORF">B0H94_107217</name>
</gene>
<protein>
    <recommendedName>
        <fullName evidence="4">Membrane protein YufK</fullName>
    </recommendedName>
</protein>
<accession>A0A2P8HG60</accession>
<dbReference type="InterPro" id="IPR035289">
    <property type="entry name" value="DUF5366"/>
</dbReference>
<evidence type="ECO:0000313" key="3">
    <source>
        <dbReference type="Proteomes" id="UP000242310"/>
    </source>
</evidence>
<evidence type="ECO:0000313" key="2">
    <source>
        <dbReference type="EMBL" id="PSL45212.1"/>
    </source>
</evidence>
<keyword evidence="1" id="KW-0472">Membrane</keyword>
<comment type="caution">
    <text evidence="2">The sequence shown here is derived from an EMBL/GenBank/DDBJ whole genome shotgun (WGS) entry which is preliminary data.</text>
</comment>
<keyword evidence="3" id="KW-1185">Reference proteome</keyword>
<dbReference type="EMBL" id="PYAV01000007">
    <property type="protein sequence ID" value="PSL45212.1"/>
    <property type="molecule type" value="Genomic_DNA"/>
</dbReference>
<evidence type="ECO:0008006" key="4">
    <source>
        <dbReference type="Google" id="ProtNLM"/>
    </source>
</evidence>
<organism evidence="2 3">
    <name type="scientific">Salsuginibacillus halophilus</name>
    <dbReference type="NCBI Taxonomy" id="517424"/>
    <lineage>
        <taxon>Bacteria</taxon>
        <taxon>Bacillati</taxon>
        <taxon>Bacillota</taxon>
        <taxon>Bacilli</taxon>
        <taxon>Bacillales</taxon>
        <taxon>Bacillaceae</taxon>
        <taxon>Salsuginibacillus</taxon>
    </lineage>
</organism>